<reference evidence="9" key="2">
    <citation type="submission" date="2019-01" db="UniProtKB">
        <authorList>
            <consortium name="EnsemblPlants"/>
        </authorList>
    </citation>
    <scope>IDENTIFICATION</scope>
    <source>
        <strain evidence="9">cv. Heinz 1706</strain>
    </source>
</reference>
<reference evidence="9" key="1">
    <citation type="journal article" date="2012" name="Nature">
        <title>The tomato genome sequence provides insights into fleshy fruit evolution.</title>
        <authorList>
            <consortium name="Tomato Genome Consortium"/>
        </authorList>
    </citation>
    <scope>NUCLEOTIDE SEQUENCE [LARGE SCALE GENOMIC DNA]</scope>
    <source>
        <strain evidence="9">cv. Heinz 1706</strain>
    </source>
</reference>
<dbReference type="STRING" id="4081.A0A3Q7HZQ4"/>
<evidence type="ECO:0000256" key="7">
    <source>
        <dbReference type="PIRNR" id="PIRNR032184"/>
    </source>
</evidence>
<dbReference type="Gene3D" id="1.25.40.150">
    <property type="entry name" value="V-type ATPase, subunit H, C-terminal domain"/>
    <property type="match status" value="1"/>
</dbReference>
<keyword evidence="3" id="KW-0677">Repeat</keyword>
<dbReference type="Pfam" id="PF03224">
    <property type="entry name" value="V-ATPase_H_N"/>
    <property type="match status" value="2"/>
</dbReference>
<evidence type="ECO:0000256" key="3">
    <source>
        <dbReference type="ARBA" id="ARBA00022737"/>
    </source>
</evidence>
<feature type="domain" description="ATPase V1 complex subunit H C-terminal" evidence="8">
    <location>
        <begin position="350"/>
        <end position="462"/>
    </location>
</feature>
<keyword evidence="10" id="KW-1185">Reference proteome</keyword>
<dbReference type="PANTHER" id="PTHR10698:SF0">
    <property type="entry name" value="V-TYPE PROTON ATPASE SUBUNIT H"/>
    <property type="match status" value="1"/>
</dbReference>
<evidence type="ECO:0000313" key="9">
    <source>
        <dbReference type="EnsemblPlants" id="Solyc07g005940.3.1"/>
    </source>
</evidence>
<dbReference type="GO" id="GO:0000221">
    <property type="term" value="C:vacuolar proton-transporting V-type ATPase, V1 domain"/>
    <property type="evidence" value="ECO:0007669"/>
    <property type="project" value="UniProtKB-UniRule"/>
</dbReference>
<dbReference type="SMART" id="SM00185">
    <property type="entry name" value="ARM"/>
    <property type="match status" value="3"/>
</dbReference>
<dbReference type="FunFam" id="1.25.40.150:FF:000004">
    <property type="entry name" value="V-type proton ATPase subunit H"/>
    <property type="match status" value="1"/>
</dbReference>
<dbReference type="Gene3D" id="1.25.10.10">
    <property type="entry name" value="Leucine-rich Repeat Variant"/>
    <property type="match status" value="1"/>
</dbReference>
<dbReference type="Proteomes" id="UP000004994">
    <property type="component" value="Chromosome 7"/>
</dbReference>
<evidence type="ECO:0000256" key="5">
    <source>
        <dbReference type="ARBA" id="ARBA00023065"/>
    </source>
</evidence>
<dbReference type="InterPro" id="IPR016024">
    <property type="entry name" value="ARM-type_fold"/>
</dbReference>
<comment type="similarity">
    <text evidence="1 7">Belongs to the V-ATPase H subunit family.</text>
</comment>
<dbReference type="SUPFAM" id="SSF48371">
    <property type="entry name" value="ARM repeat"/>
    <property type="match status" value="1"/>
</dbReference>
<keyword evidence="5 7" id="KW-0406">Ion transport</keyword>
<organism evidence="9">
    <name type="scientific">Solanum lycopersicum</name>
    <name type="common">Tomato</name>
    <name type="synonym">Lycopersicon esculentum</name>
    <dbReference type="NCBI Taxonomy" id="4081"/>
    <lineage>
        <taxon>Eukaryota</taxon>
        <taxon>Viridiplantae</taxon>
        <taxon>Streptophyta</taxon>
        <taxon>Embryophyta</taxon>
        <taxon>Tracheophyta</taxon>
        <taxon>Spermatophyta</taxon>
        <taxon>Magnoliopsida</taxon>
        <taxon>eudicotyledons</taxon>
        <taxon>Gunneridae</taxon>
        <taxon>Pentapetalae</taxon>
        <taxon>asterids</taxon>
        <taxon>lamiids</taxon>
        <taxon>Solanales</taxon>
        <taxon>Solanaceae</taxon>
        <taxon>Solanoideae</taxon>
        <taxon>Solaneae</taxon>
        <taxon>Solanum</taxon>
        <taxon>Solanum subgen. Lycopersicon</taxon>
    </lineage>
</organism>
<dbReference type="PIRSF" id="PIRSF032184">
    <property type="entry name" value="ATPase_V1_H"/>
    <property type="match status" value="1"/>
</dbReference>
<evidence type="ECO:0000256" key="6">
    <source>
        <dbReference type="ARBA" id="ARBA00025045"/>
    </source>
</evidence>
<dbReference type="PANTHER" id="PTHR10698">
    <property type="entry name" value="V-TYPE PROTON ATPASE SUBUNIT H"/>
    <property type="match status" value="1"/>
</dbReference>
<evidence type="ECO:0000259" key="8">
    <source>
        <dbReference type="Pfam" id="PF11698"/>
    </source>
</evidence>
<dbReference type="Gramene" id="Solyc07g005940.3.1">
    <property type="protein sequence ID" value="Solyc07g005940.3.1"/>
    <property type="gene ID" value="Solyc07g005940.3"/>
</dbReference>
<keyword evidence="2 7" id="KW-0813">Transport</keyword>
<dbReference type="Pfam" id="PF11698">
    <property type="entry name" value="V-ATPase_H_C"/>
    <property type="match status" value="1"/>
</dbReference>
<keyword evidence="4 7" id="KW-0375">Hydrogen ion transport</keyword>
<dbReference type="GO" id="GO:0046961">
    <property type="term" value="F:proton-transporting ATPase activity, rotational mechanism"/>
    <property type="evidence" value="ECO:0007669"/>
    <property type="project" value="UniProtKB-UniRule"/>
</dbReference>
<comment type="function">
    <text evidence="6">Subunit of the peripheral V1 complex of vacuolar ATPase. Subunit H activates the ATPase activity of the enzyme and couples ATPase activity to proton flow. Vacuolar ATPase is responsible for acidifying a variety of intracellular compartments in eukaryotic cells, thus providing most of the energy required for transport processes in the vacuolar system.</text>
</comment>
<comment type="function">
    <text evidence="7">Subunit of the V1 complex of vacuolar(H+)-ATPase (V-ATPase), a multisubunit enzyme composed of a peripheral complex (V1) that hydrolyzes ATP and a membrane integral complex (V0) that translocates protons. V-ATPase is responsible for acidifying and maintaining the pH of intracellular compartments.</text>
</comment>
<dbReference type="AlphaFoldDB" id="A0A3Q7HZQ4"/>
<dbReference type="InterPro" id="IPR000225">
    <property type="entry name" value="Armadillo"/>
</dbReference>
<dbReference type="EnsemblPlants" id="Solyc07g005940.3.1">
    <property type="protein sequence ID" value="Solyc07g005940.3.1"/>
    <property type="gene ID" value="Solyc07g005940.3"/>
</dbReference>
<accession>A0A3Q7HZQ4</accession>
<evidence type="ECO:0000256" key="4">
    <source>
        <dbReference type="ARBA" id="ARBA00022781"/>
    </source>
</evidence>
<evidence type="ECO:0000313" key="10">
    <source>
        <dbReference type="Proteomes" id="UP000004994"/>
    </source>
</evidence>
<dbReference type="OMA" id="HSGHLRW"/>
<evidence type="ECO:0000256" key="2">
    <source>
        <dbReference type="ARBA" id="ARBA00022448"/>
    </source>
</evidence>
<dbReference type="InterPro" id="IPR038497">
    <property type="entry name" value="ATPase_V1-cplx_hsu_C_sf"/>
</dbReference>
<evidence type="ECO:0000256" key="1">
    <source>
        <dbReference type="ARBA" id="ARBA00008613"/>
    </source>
</evidence>
<proteinExistence type="inferred from homology"/>
<comment type="subunit">
    <text evidence="7">V-ATPase is a heteromultimeric enzyme made up of two complexes: the ATP-hydrolytic V1 complex and the proton translocation V0 complex.</text>
</comment>
<dbReference type="InterPro" id="IPR004908">
    <property type="entry name" value="ATPase_V1-cplx_hsu"/>
</dbReference>
<protein>
    <recommendedName>
        <fullName evidence="7">V-type proton ATPase subunit H</fullName>
    </recommendedName>
</protein>
<sequence length="473" mass="53776">MCGIYDLSGFEIFPWNLYRIEEERSIFWLFDKKKTNFGFEGHNHNDNGERGAYYGGGINFEKEKEFVGVRVLRRDIPWETYMTTKLITGTGLQLLRRYDKKAESYKAQLLDDDGPGYVRVFVTILRDIFKEETVEYVLALIDEMLTDCCGKVIGSYKRRANGADANGDASSSKKKITTIDDVLAGVVEWLCAQLRKPTHPTRSIASTINCLSTLLKEPVVRSSFVRADGVKLLVPLISPASTQQSIQPLYETCLCVWLLSYYEPAIEYLATSRALTRLIEVVKGSTKEKVVRVVILTLRNLLSKGTFSAHMVDLGVLQIVQSLKAQAWSDEDLLDALNQLEQGLKENIKKLSSFDKYKQEVLLGHLDWSPMHKDPIFWRENINNFEENDFQILRVLITILDTSSDARTLAVACYDLSQFIQCHSAGRIIVNDLKAKERVMRLLNHDNAEVTKNALLCIQRLFLGAKYASFLQA</sequence>
<dbReference type="InterPro" id="IPR011987">
    <property type="entry name" value="ATPase_V1-cplx_hsu_C"/>
</dbReference>
<name>A0A3Q7HZQ4_SOLLC</name>
<dbReference type="InterPro" id="IPR011989">
    <property type="entry name" value="ARM-like"/>
</dbReference>
<dbReference type="InParanoid" id="A0A3Q7HZQ4"/>